<dbReference type="EMBL" id="WFLI01000001">
    <property type="protein sequence ID" value="KAB8066723.1"/>
    <property type="molecule type" value="Genomic_DNA"/>
</dbReference>
<evidence type="ECO:0000313" key="1">
    <source>
        <dbReference type="EMBL" id="KAB8066723.1"/>
    </source>
</evidence>
<reference evidence="1 2" key="1">
    <citation type="submission" date="2019-10" db="EMBL/GenBank/DDBJ databases">
        <title>Three novel species isolated from a subtropical stream in China.</title>
        <authorList>
            <person name="Lu H."/>
        </authorList>
    </citation>
    <scope>NUCLEOTIDE SEQUENCE [LARGE SCALE GENOMIC DNA]</scope>
    <source>
        <strain evidence="1 2">FT13W</strain>
    </source>
</reference>
<accession>A0A6I1I731</accession>
<protein>
    <submittedName>
        <fullName evidence="1">Uncharacterized protein</fullName>
    </submittedName>
</protein>
<keyword evidence="2" id="KW-1185">Reference proteome</keyword>
<evidence type="ECO:0000313" key="2">
    <source>
        <dbReference type="Proteomes" id="UP000468717"/>
    </source>
</evidence>
<dbReference type="Proteomes" id="UP000468717">
    <property type="component" value="Unassembled WGS sequence"/>
</dbReference>
<sequence length="160" mass="17444">MTALAVDFVASYTPSSEAKIAFAWNGRHGADFDDANMAFRTVIGDYFEEHAQACSLPLIAALYRAETQWAKEAWCVRSVVAELAQELLQRGGVAYLDVYLAGACCGMDAYMESGNISLSKTRCEELLAYCKASAFNAEAGLRERWTMLAQRFACLLAGAA</sequence>
<gene>
    <name evidence="1" type="ORF">GCN75_00160</name>
</gene>
<name>A0A6I1I731_9BURK</name>
<organism evidence="1 2">
    <name type="scientific">Janthinobacterium violaceinigrum</name>
    <dbReference type="NCBI Taxonomy" id="2654252"/>
    <lineage>
        <taxon>Bacteria</taxon>
        <taxon>Pseudomonadati</taxon>
        <taxon>Pseudomonadota</taxon>
        <taxon>Betaproteobacteria</taxon>
        <taxon>Burkholderiales</taxon>
        <taxon>Oxalobacteraceae</taxon>
        <taxon>Janthinobacterium</taxon>
    </lineage>
</organism>
<dbReference type="RefSeq" id="WP_152280807.1">
    <property type="nucleotide sequence ID" value="NZ_WFLI01000001.1"/>
</dbReference>
<proteinExistence type="predicted"/>
<dbReference type="AlphaFoldDB" id="A0A6I1I731"/>
<comment type="caution">
    <text evidence="1">The sequence shown here is derived from an EMBL/GenBank/DDBJ whole genome shotgun (WGS) entry which is preliminary data.</text>
</comment>